<dbReference type="Proteomes" id="UP000321405">
    <property type="component" value="Unassembled WGS sequence"/>
</dbReference>
<keyword evidence="3" id="KW-1185">Reference proteome</keyword>
<keyword evidence="1" id="KW-0472">Membrane</keyword>
<evidence type="ECO:0000313" key="3">
    <source>
        <dbReference type="Proteomes" id="UP000321405"/>
    </source>
</evidence>
<feature type="transmembrane region" description="Helical" evidence="1">
    <location>
        <begin position="294"/>
        <end position="322"/>
    </location>
</feature>
<feature type="transmembrane region" description="Helical" evidence="1">
    <location>
        <begin position="106"/>
        <end position="126"/>
    </location>
</feature>
<keyword evidence="1" id="KW-1133">Transmembrane helix</keyword>
<feature type="transmembrane region" description="Helical" evidence="1">
    <location>
        <begin position="245"/>
        <end position="274"/>
    </location>
</feature>
<feature type="transmembrane region" description="Helical" evidence="1">
    <location>
        <begin position="219"/>
        <end position="238"/>
    </location>
</feature>
<dbReference type="EMBL" id="BJVC01000001">
    <property type="protein sequence ID" value="GEL00956.1"/>
    <property type="molecule type" value="Genomic_DNA"/>
</dbReference>
<accession>A0A511BKR8</accession>
<gene>
    <name evidence="2" type="ORF">SSA02_01190</name>
</gene>
<name>A0A511BKR8_9PROT</name>
<sequence>MSETLRQIAQFLVPTWPLLATCLMSLLPGNRVSPAARRFAVGGAILSCVLIPFLPAADLLTRWSCLLVSVIPLMSWREDARRIASSLCFLACSVMLLALVTHDVLIVMSLTACAAMLLALHETLVTTRARLAWDLMRARLLGLILALLGTSLTSLVHDPSTLRLGDLFLAIGLCLLAGSGTILPQRLSDNPADRRAAVLDMLLCIGAVALMLRLPEREITHLVLLFAGLGGLWLCVLARQDGAQMAVALATLSAACPGGLVPALLFLTTGLALSADPRLPEPTRRWIACCLPPWPGFAAMCGLAVGLFRSGALPVILCLTALGIQAAGARFDRPDPRDRRERVLLALLLSGGLAAPFLLTRIWPLIWMAP</sequence>
<protein>
    <recommendedName>
        <fullName evidence="4">NADH:quinone oxidoreductase/Mrp antiporter membrane subunit domain-containing protein</fullName>
    </recommendedName>
</protein>
<evidence type="ECO:0000313" key="2">
    <source>
        <dbReference type="EMBL" id="GEL00956.1"/>
    </source>
</evidence>
<evidence type="ECO:0008006" key="4">
    <source>
        <dbReference type="Google" id="ProtNLM"/>
    </source>
</evidence>
<organism evidence="2 3">
    <name type="scientific">Swaminathania salitolerans</name>
    <dbReference type="NCBI Taxonomy" id="182838"/>
    <lineage>
        <taxon>Bacteria</taxon>
        <taxon>Pseudomonadati</taxon>
        <taxon>Pseudomonadota</taxon>
        <taxon>Alphaproteobacteria</taxon>
        <taxon>Acetobacterales</taxon>
        <taxon>Acetobacteraceae</taxon>
        <taxon>Swaminathania</taxon>
    </lineage>
</organism>
<comment type="caution">
    <text evidence="2">The sequence shown here is derived from an EMBL/GenBank/DDBJ whole genome shotgun (WGS) entry which is preliminary data.</text>
</comment>
<reference evidence="2 3" key="1">
    <citation type="submission" date="2019-07" db="EMBL/GenBank/DDBJ databases">
        <title>Whole genome shotgun sequence of Swaminathania salitolerans NBRC 104436.</title>
        <authorList>
            <person name="Hosoyama A."/>
            <person name="Uohara A."/>
            <person name="Ohji S."/>
            <person name="Ichikawa N."/>
        </authorList>
    </citation>
    <scope>NUCLEOTIDE SEQUENCE [LARGE SCALE GENOMIC DNA]</scope>
    <source>
        <strain evidence="2 3">NBRC 104436</strain>
    </source>
</reference>
<feature type="transmembrane region" description="Helical" evidence="1">
    <location>
        <begin position="196"/>
        <end position="213"/>
    </location>
</feature>
<feature type="transmembrane region" description="Helical" evidence="1">
    <location>
        <begin position="6"/>
        <end position="27"/>
    </location>
</feature>
<dbReference type="RefSeq" id="WP_186807609.1">
    <property type="nucleotide sequence ID" value="NZ_BJVC01000001.1"/>
</dbReference>
<keyword evidence="1" id="KW-0812">Transmembrane</keyword>
<evidence type="ECO:0000256" key="1">
    <source>
        <dbReference type="SAM" id="Phobius"/>
    </source>
</evidence>
<dbReference type="AlphaFoldDB" id="A0A511BKR8"/>
<proteinExistence type="predicted"/>
<feature type="transmembrane region" description="Helical" evidence="1">
    <location>
        <begin position="343"/>
        <end position="366"/>
    </location>
</feature>
<feature type="transmembrane region" description="Helical" evidence="1">
    <location>
        <begin position="83"/>
        <end position="100"/>
    </location>
</feature>
<feature type="transmembrane region" description="Helical" evidence="1">
    <location>
        <begin position="167"/>
        <end position="184"/>
    </location>
</feature>
<feature type="transmembrane region" description="Helical" evidence="1">
    <location>
        <begin position="138"/>
        <end position="155"/>
    </location>
</feature>
<feature type="transmembrane region" description="Helical" evidence="1">
    <location>
        <begin position="39"/>
        <end position="54"/>
    </location>
</feature>